<evidence type="ECO:0000256" key="1">
    <source>
        <dbReference type="ARBA" id="ARBA00010835"/>
    </source>
</evidence>
<dbReference type="OrthoDB" id="2019491at2759"/>
<evidence type="ECO:0000313" key="7">
    <source>
        <dbReference type="Proteomes" id="UP000812966"/>
    </source>
</evidence>
<dbReference type="InterPro" id="IPR000352">
    <property type="entry name" value="Pep_chain_release_fac_I"/>
</dbReference>
<feature type="compositionally biased region" description="Basic and acidic residues" evidence="4">
    <location>
        <begin position="120"/>
        <end position="135"/>
    </location>
</feature>
<sequence>MTKIAADYDYDWKGQLEGLEDVEVEVKQKDGSDKTSPADQEGDKKKDTVTSVYVRTDEGKKVDIDDTIDEAADMERQARKKEGTRRHGKGGNTEEMDASQAAGERKAQKVIGQEPISAGEQKRGLHTDRAQRDSRVPLPVVGRVGLGRSFSTSTISQAASVQVSEQMYKLITHKVAAYQEALKAQSSGDEQEVSEQIQLARTIKESEPLVEAWKEYNDAIEAWQEAETLLRDNDPDMKALAEDEIASLRERLTALCETQLPSLLLPSSQSAQLSAILEIKAGAGGDEASLFVEEVMRMYMRYAAERNWRTSILSKTVGNVGGNGLKDVTLEVKGEGAFGDFRFERGVHRVQRVPATESAGRVHTSTIAVVVLPLSENSNETSDDLVDEKDVKTEVMRARGAGGQHVNKTESAVRLTHIPTGITVSMQDSRSQHQNKAWAWQILRARLLDQKMAQAVQDRRDTRRLQVKGMDRSDKVRTYNFPQDRVTDHRIGLTTTGLEGILEGEGLDYIISKLKDYNQGLRLESLLETGEDLDE</sequence>
<dbReference type="SMART" id="SM00937">
    <property type="entry name" value="PCRF"/>
    <property type="match status" value="1"/>
</dbReference>
<feature type="domain" description="Prokaryotic-type class I peptide chain release factors" evidence="5">
    <location>
        <begin position="397"/>
        <end position="413"/>
    </location>
</feature>
<feature type="compositionally biased region" description="Basic and acidic residues" evidence="4">
    <location>
        <begin position="24"/>
        <end position="33"/>
    </location>
</feature>
<evidence type="ECO:0000313" key="6">
    <source>
        <dbReference type="EMBL" id="KAG7531799.1"/>
    </source>
</evidence>
<dbReference type="InterPro" id="IPR050057">
    <property type="entry name" value="Prokaryotic/Mito_RF"/>
</dbReference>
<dbReference type="GO" id="GO:0005739">
    <property type="term" value="C:mitochondrion"/>
    <property type="evidence" value="ECO:0007669"/>
    <property type="project" value="GOC"/>
</dbReference>
<dbReference type="PANTHER" id="PTHR43804:SF7">
    <property type="entry name" value="LD18447P"/>
    <property type="match status" value="1"/>
</dbReference>
<dbReference type="PROSITE" id="PS00745">
    <property type="entry name" value="RF_PROK_I"/>
    <property type="match status" value="1"/>
</dbReference>
<dbReference type="Proteomes" id="UP000812966">
    <property type="component" value="Unassembled WGS sequence"/>
</dbReference>
<accession>A0A8K0JLK1</accession>
<dbReference type="Pfam" id="PF00472">
    <property type="entry name" value="RF-1"/>
    <property type="match status" value="1"/>
</dbReference>
<dbReference type="InterPro" id="IPR045853">
    <property type="entry name" value="Pep_chain_release_fac_I_sf"/>
</dbReference>
<dbReference type="Gene3D" id="3.30.160.20">
    <property type="match status" value="1"/>
</dbReference>
<comment type="caution">
    <text evidence="6">The sequence shown here is derived from an EMBL/GenBank/DDBJ whole genome shotgun (WGS) entry which is preliminary data.</text>
</comment>
<evidence type="ECO:0000256" key="4">
    <source>
        <dbReference type="SAM" id="MobiDB-lite"/>
    </source>
</evidence>
<proteinExistence type="inferred from homology"/>
<dbReference type="InterPro" id="IPR005139">
    <property type="entry name" value="PCRF"/>
</dbReference>
<dbReference type="AlphaFoldDB" id="A0A8K0JLK1"/>
<protein>
    <recommendedName>
        <fullName evidence="5">Prokaryotic-type class I peptide chain release factors domain-containing protein</fullName>
    </recommendedName>
</protein>
<keyword evidence="2" id="KW-0488">Methylation</keyword>
<evidence type="ECO:0000256" key="2">
    <source>
        <dbReference type="ARBA" id="ARBA00022481"/>
    </source>
</evidence>
<dbReference type="SUPFAM" id="SSF75620">
    <property type="entry name" value="Release factor"/>
    <property type="match status" value="1"/>
</dbReference>
<keyword evidence="3" id="KW-0648">Protein biosynthesis</keyword>
<keyword evidence="7" id="KW-1185">Reference proteome</keyword>
<dbReference type="Pfam" id="PF03462">
    <property type="entry name" value="PCRF"/>
    <property type="match status" value="1"/>
</dbReference>
<dbReference type="GO" id="GO:0032543">
    <property type="term" value="P:mitochondrial translation"/>
    <property type="evidence" value="ECO:0007669"/>
    <property type="project" value="UniProtKB-ARBA"/>
</dbReference>
<organism evidence="6 7">
    <name type="scientific">Filobasidium floriforme</name>
    <dbReference type="NCBI Taxonomy" id="5210"/>
    <lineage>
        <taxon>Eukaryota</taxon>
        <taxon>Fungi</taxon>
        <taxon>Dikarya</taxon>
        <taxon>Basidiomycota</taxon>
        <taxon>Agaricomycotina</taxon>
        <taxon>Tremellomycetes</taxon>
        <taxon>Filobasidiales</taxon>
        <taxon>Filobasidiaceae</taxon>
        <taxon>Filobasidium</taxon>
    </lineage>
</organism>
<feature type="compositionally biased region" description="Basic and acidic residues" evidence="4">
    <location>
        <begin position="55"/>
        <end position="64"/>
    </location>
</feature>
<gene>
    <name evidence="6" type="ORF">FFLO_04104</name>
</gene>
<evidence type="ECO:0000256" key="3">
    <source>
        <dbReference type="ARBA" id="ARBA00022917"/>
    </source>
</evidence>
<name>A0A8K0JLK1_9TREE</name>
<dbReference type="EMBL" id="JABELV010000082">
    <property type="protein sequence ID" value="KAG7531799.1"/>
    <property type="molecule type" value="Genomic_DNA"/>
</dbReference>
<dbReference type="PANTHER" id="PTHR43804">
    <property type="entry name" value="LD18447P"/>
    <property type="match status" value="1"/>
</dbReference>
<dbReference type="Gene3D" id="3.30.70.1660">
    <property type="match status" value="1"/>
</dbReference>
<evidence type="ECO:0000259" key="5">
    <source>
        <dbReference type="PROSITE" id="PS00745"/>
    </source>
</evidence>
<dbReference type="FunFam" id="3.30.160.20:FF:000070">
    <property type="entry name" value="Related to MRF1-peptide chain release factor, mitochondrial"/>
    <property type="match status" value="1"/>
</dbReference>
<comment type="similarity">
    <text evidence="1">Belongs to the prokaryotic/mitochondrial release factor family.</text>
</comment>
<feature type="region of interest" description="Disordered" evidence="4">
    <location>
        <begin position="23"/>
        <end position="135"/>
    </location>
</feature>
<dbReference type="Gene3D" id="6.10.140.1950">
    <property type="match status" value="1"/>
</dbReference>
<dbReference type="GO" id="GO:0003747">
    <property type="term" value="F:translation release factor activity"/>
    <property type="evidence" value="ECO:0007669"/>
    <property type="project" value="InterPro"/>
</dbReference>
<reference evidence="6" key="1">
    <citation type="submission" date="2020-04" db="EMBL/GenBank/DDBJ databases">
        <title>Analysis of mating type loci in Filobasidium floriforme.</title>
        <authorList>
            <person name="Nowrousian M."/>
        </authorList>
    </citation>
    <scope>NUCLEOTIDE SEQUENCE</scope>
    <source>
        <strain evidence="6">CBS 6242</strain>
    </source>
</reference>